<proteinExistence type="predicted"/>
<accession>X0ULZ3</accession>
<name>X0ULZ3_9ZZZZ</name>
<reference evidence="1" key="1">
    <citation type="journal article" date="2014" name="Front. Microbiol.">
        <title>High frequency of phylogenetically diverse reductive dehalogenase-homologous genes in deep subseafloor sedimentary metagenomes.</title>
        <authorList>
            <person name="Kawai M."/>
            <person name="Futagami T."/>
            <person name="Toyoda A."/>
            <person name="Takaki Y."/>
            <person name="Nishi S."/>
            <person name="Hori S."/>
            <person name="Arai W."/>
            <person name="Tsubouchi T."/>
            <person name="Morono Y."/>
            <person name="Uchiyama I."/>
            <person name="Ito T."/>
            <person name="Fujiyama A."/>
            <person name="Inagaki F."/>
            <person name="Takami H."/>
        </authorList>
    </citation>
    <scope>NUCLEOTIDE SEQUENCE</scope>
    <source>
        <strain evidence="1">Expedition CK06-06</strain>
    </source>
</reference>
<dbReference type="Gene3D" id="3.90.1280.20">
    <property type="match status" value="1"/>
</dbReference>
<comment type="caution">
    <text evidence="1">The sequence shown here is derived from an EMBL/GenBank/DDBJ whole genome shotgun (WGS) entry which is preliminary data.</text>
</comment>
<feature type="non-terminal residue" evidence="1">
    <location>
        <position position="1"/>
    </location>
</feature>
<organism evidence="1">
    <name type="scientific">marine sediment metagenome</name>
    <dbReference type="NCBI Taxonomy" id="412755"/>
    <lineage>
        <taxon>unclassified sequences</taxon>
        <taxon>metagenomes</taxon>
        <taxon>ecological metagenomes</taxon>
    </lineage>
</organism>
<gene>
    <name evidence="1" type="ORF">S01H1_43442</name>
</gene>
<sequence>YGGLAGIVTLEDALETLIGQEIVDESDVVADLQAYARFLAKRRGGFTHDKK</sequence>
<protein>
    <recommendedName>
        <fullName evidence="2">CBS domain-containing protein</fullName>
    </recommendedName>
</protein>
<dbReference type="AlphaFoldDB" id="X0ULZ3"/>
<dbReference type="EMBL" id="BARS01027675">
    <property type="protein sequence ID" value="GAG00317.1"/>
    <property type="molecule type" value="Genomic_DNA"/>
</dbReference>
<evidence type="ECO:0008006" key="2">
    <source>
        <dbReference type="Google" id="ProtNLM"/>
    </source>
</evidence>
<evidence type="ECO:0000313" key="1">
    <source>
        <dbReference type="EMBL" id="GAG00317.1"/>
    </source>
</evidence>